<name>A0A448WVD0_9PLAT</name>
<evidence type="ECO:0000313" key="1">
    <source>
        <dbReference type="EMBL" id="VEL21069.1"/>
    </source>
</evidence>
<evidence type="ECO:0000313" key="2">
    <source>
        <dbReference type="Proteomes" id="UP000784294"/>
    </source>
</evidence>
<keyword evidence="2" id="KW-1185">Reference proteome</keyword>
<proteinExistence type="predicted"/>
<reference evidence="1" key="1">
    <citation type="submission" date="2018-11" db="EMBL/GenBank/DDBJ databases">
        <authorList>
            <consortium name="Pathogen Informatics"/>
        </authorList>
    </citation>
    <scope>NUCLEOTIDE SEQUENCE</scope>
</reference>
<sequence length="53" mass="5581">MRTVVAPPDCLGQAAKCRPCYRSLAYPNSGPGLARVPLGANLTTGRRIVRPAS</sequence>
<dbReference type="AlphaFoldDB" id="A0A448WVD0"/>
<accession>A0A448WVD0</accession>
<organism evidence="1 2">
    <name type="scientific">Protopolystoma xenopodis</name>
    <dbReference type="NCBI Taxonomy" id="117903"/>
    <lineage>
        <taxon>Eukaryota</taxon>
        <taxon>Metazoa</taxon>
        <taxon>Spiralia</taxon>
        <taxon>Lophotrochozoa</taxon>
        <taxon>Platyhelminthes</taxon>
        <taxon>Monogenea</taxon>
        <taxon>Polyopisthocotylea</taxon>
        <taxon>Polystomatidea</taxon>
        <taxon>Polystomatidae</taxon>
        <taxon>Protopolystoma</taxon>
    </lineage>
</organism>
<dbReference type="Proteomes" id="UP000784294">
    <property type="component" value="Unassembled WGS sequence"/>
</dbReference>
<comment type="caution">
    <text evidence="1">The sequence shown here is derived from an EMBL/GenBank/DDBJ whole genome shotgun (WGS) entry which is preliminary data.</text>
</comment>
<dbReference type="EMBL" id="CAAALY010049433">
    <property type="protein sequence ID" value="VEL21069.1"/>
    <property type="molecule type" value="Genomic_DNA"/>
</dbReference>
<protein>
    <submittedName>
        <fullName evidence="1">Uncharacterized protein</fullName>
    </submittedName>
</protein>
<gene>
    <name evidence="1" type="ORF">PXEA_LOCUS14509</name>
</gene>